<dbReference type="InterPro" id="IPR002110">
    <property type="entry name" value="Ankyrin_rpt"/>
</dbReference>
<sequence length="250" mass="26046">MVAATALAVLALGVVACQTDRPDDRRPATGTTAPARTDNLGAAPAPTTAAPDPTLDAALVAAAADNDEQRVRELITRGANIEARGEQDRTPLVAATKARATAAARALIEAGADVNAKDALQDSAYLYAGAEGIDDILELTLTHGADIHSVNRYGGTALIPASEHGHITTVRRLIEAGVDVDHINTPRWTALHEAIVYGDGSQRYQQVVTTLLDAGADPAIRDGSGRTALDNAERLGQTAVAAILRDRAQR</sequence>
<dbReference type="Proteomes" id="UP000565711">
    <property type="component" value="Unassembled WGS sequence"/>
</dbReference>
<keyword evidence="2 3" id="KW-0040">ANK repeat</keyword>
<gene>
    <name evidence="5" type="ORF">HGA08_18725</name>
</gene>
<name>A0A846Y2N2_9NOCA</name>
<organism evidence="5 6">
    <name type="scientific">Nocardia vermiculata</name>
    <dbReference type="NCBI Taxonomy" id="257274"/>
    <lineage>
        <taxon>Bacteria</taxon>
        <taxon>Bacillati</taxon>
        <taxon>Actinomycetota</taxon>
        <taxon>Actinomycetes</taxon>
        <taxon>Mycobacteriales</taxon>
        <taxon>Nocardiaceae</taxon>
        <taxon>Nocardia</taxon>
    </lineage>
</organism>
<feature type="repeat" description="ANK" evidence="3">
    <location>
        <begin position="186"/>
        <end position="223"/>
    </location>
</feature>
<dbReference type="PANTHER" id="PTHR24180:SF45">
    <property type="entry name" value="POLY [ADP-RIBOSE] POLYMERASE TANKYRASE"/>
    <property type="match status" value="1"/>
</dbReference>
<keyword evidence="6" id="KW-1185">Reference proteome</keyword>
<feature type="repeat" description="ANK" evidence="3">
    <location>
        <begin position="87"/>
        <end position="119"/>
    </location>
</feature>
<comment type="caution">
    <text evidence="5">The sequence shown here is derived from an EMBL/GenBank/DDBJ whole genome shotgun (WGS) entry which is preliminary data.</text>
</comment>
<evidence type="ECO:0000256" key="3">
    <source>
        <dbReference type="PROSITE-ProRule" id="PRU00023"/>
    </source>
</evidence>
<accession>A0A846Y2N2</accession>
<dbReference type="Pfam" id="PF12796">
    <property type="entry name" value="Ank_2"/>
    <property type="match status" value="2"/>
</dbReference>
<evidence type="ECO:0000313" key="6">
    <source>
        <dbReference type="Proteomes" id="UP000565711"/>
    </source>
</evidence>
<feature type="region of interest" description="Disordered" evidence="4">
    <location>
        <begin position="20"/>
        <end position="51"/>
    </location>
</feature>
<dbReference type="PANTHER" id="PTHR24180">
    <property type="entry name" value="CYCLIN-DEPENDENT KINASE INHIBITOR 2C-RELATED"/>
    <property type="match status" value="1"/>
</dbReference>
<proteinExistence type="predicted"/>
<dbReference type="SUPFAM" id="SSF48403">
    <property type="entry name" value="Ankyrin repeat"/>
    <property type="match status" value="1"/>
</dbReference>
<dbReference type="PROSITE" id="PS50297">
    <property type="entry name" value="ANK_REP_REGION"/>
    <property type="match status" value="2"/>
</dbReference>
<dbReference type="InterPro" id="IPR051637">
    <property type="entry name" value="Ank_repeat_dom-contain_49"/>
</dbReference>
<feature type="compositionally biased region" description="Low complexity" evidence="4">
    <location>
        <begin position="28"/>
        <end position="51"/>
    </location>
</feature>
<evidence type="ECO:0000256" key="1">
    <source>
        <dbReference type="ARBA" id="ARBA00022737"/>
    </source>
</evidence>
<dbReference type="AlphaFoldDB" id="A0A846Y2N2"/>
<dbReference type="Gene3D" id="1.25.40.20">
    <property type="entry name" value="Ankyrin repeat-containing domain"/>
    <property type="match status" value="1"/>
</dbReference>
<feature type="repeat" description="ANK" evidence="3">
    <location>
        <begin position="153"/>
        <end position="185"/>
    </location>
</feature>
<protein>
    <submittedName>
        <fullName evidence="5">Ankyrin repeat domain-containing protein</fullName>
    </submittedName>
</protein>
<evidence type="ECO:0000256" key="2">
    <source>
        <dbReference type="ARBA" id="ARBA00023043"/>
    </source>
</evidence>
<dbReference type="EMBL" id="JAAXOP010000010">
    <property type="protein sequence ID" value="NKY52252.1"/>
    <property type="molecule type" value="Genomic_DNA"/>
</dbReference>
<dbReference type="SMART" id="SM00248">
    <property type="entry name" value="ANK"/>
    <property type="match status" value="4"/>
</dbReference>
<evidence type="ECO:0000256" key="4">
    <source>
        <dbReference type="SAM" id="MobiDB-lite"/>
    </source>
</evidence>
<dbReference type="PROSITE" id="PS50088">
    <property type="entry name" value="ANK_REPEAT"/>
    <property type="match status" value="3"/>
</dbReference>
<dbReference type="InterPro" id="IPR036770">
    <property type="entry name" value="Ankyrin_rpt-contain_sf"/>
</dbReference>
<keyword evidence="1" id="KW-0677">Repeat</keyword>
<evidence type="ECO:0000313" key="5">
    <source>
        <dbReference type="EMBL" id="NKY52252.1"/>
    </source>
</evidence>
<reference evidence="5 6" key="1">
    <citation type="submission" date="2020-04" db="EMBL/GenBank/DDBJ databases">
        <title>MicrobeNet Type strains.</title>
        <authorList>
            <person name="Nicholson A.C."/>
        </authorList>
    </citation>
    <scope>NUCLEOTIDE SEQUENCE [LARGE SCALE GENOMIC DNA]</scope>
    <source>
        <strain evidence="5 6">JCM 12354</strain>
    </source>
</reference>